<keyword evidence="3 4" id="KW-0067">ATP-binding</keyword>
<comment type="similarity">
    <text evidence="1 4">Belongs to the heat shock protein 70 family.</text>
</comment>
<protein>
    <submittedName>
        <fullName evidence="5">Molecular chaperone HscC</fullName>
    </submittedName>
</protein>
<evidence type="ECO:0000313" key="5">
    <source>
        <dbReference type="EMBL" id="QYR52257.1"/>
    </source>
</evidence>
<evidence type="ECO:0000256" key="2">
    <source>
        <dbReference type="ARBA" id="ARBA00022741"/>
    </source>
</evidence>
<dbReference type="InterPro" id="IPR018181">
    <property type="entry name" value="Heat_shock_70_CS"/>
</dbReference>
<keyword evidence="6" id="KW-1185">Reference proteome</keyword>
<evidence type="ECO:0000313" key="6">
    <source>
        <dbReference type="Proteomes" id="UP000824755"/>
    </source>
</evidence>
<dbReference type="InterPro" id="IPR029047">
    <property type="entry name" value="HSP70_peptide-bd_sf"/>
</dbReference>
<keyword evidence="2 4" id="KW-0547">Nucleotide-binding</keyword>
<dbReference type="InterPro" id="IPR043129">
    <property type="entry name" value="ATPase_NBD"/>
</dbReference>
<reference evidence="5 6" key="1">
    <citation type="submission" date="2021-08" db="EMBL/GenBank/DDBJ databases">
        <title>Lysobacter sp. strain CJ11 Genome sequencing and assembly.</title>
        <authorList>
            <person name="Kim I."/>
        </authorList>
    </citation>
    <scope>NUCLEOTIDE SEQUENCE [LARGE SCALE GENOMIC DNA]</scope>
    <source>
        <strain evidence="5 6">CJ11</strain>
    </source>
</reference>
<evidence type="ECO:0000256" key="4">
    <source>
        <dbReference type="RuleBase" id="RU003322"/>
    </source>
</evidence>
<dbReference type="SUPFAM" id="SSF100920">
    <property type="entry name" value="Heat shock protein 70kD (HSP70), peptide-binding domain"/>
    <property type="match status" value="1"/>
</dbReference>
<dbReference type="Pfam" id="PF00012">
    <property type="entry name" value="HSP70"/>
    <property type="match status" value="2"/>
</dbReference>
<organism evidence="5 6">
    <name type="scientific">Lysobacter soyae</name>
    <dbReference type="NCBI Taxonomy" id="2764185"/>
    <lineage>
        <taxon>Bacteria</taxon>
        <taxon>Pseudomonadati</taxon>
        <taxon>Pseudomonadota</taxon>
        <taxon>Gammaproteobacteria</taxon>
        <taxon>Lysobacterales</taxon>
        <taxon>Lysobacteraceae</taxon>
        <taxon>Lysobacter</taxon>
    </lineage>
</organism>
<dbReference type="PRINTS" id="PR00301">
    <property type="entry name" value="HEATSHOCK70"/>
</dbReference>
<accession>A0ABX8WKV1</accession>
<dbReference type="EMBL" id="CP080544">
    <property type="protein sequence ID" value="QYR52257.1"/>
    <property type="molecule type" value="Genomic_DNA"/>
</dbReference>
<dbReference type="SUPFAM" id="SSF53067">
    <property type="entry name" value="Actin-like ATPase domain"/>
    <property type="match status" value="2"/>
</dbReference>
<name>A0ABX8WKV1_9GAMM</name>
<dbReference type="Proteomes" id="UP000824755">
    <property type="component" value="Chromosome"/>
</dbReference>
<evidence type="ECO:0000256" key="3">
    <source>
        <dbReference type="ARBA" id="ARBA00022840"/>
    </source>
</evidence>
<dbReference type="PANTHER" id="PTHR19375">
    <property type="entry name" value="HEAT SHOCK PROTEIN 70KDA"/>
    <property type="match status" value="1"/>
</dbReference>
<dbReference type="InterPro" id="IPR013126">
    <property type="entry name" value="Hsp_70_fam"/>
</dbReference>
<dbReference type="RefSeq" id="WP_220379044.1">
    <property type="nucleotide sequence ID" value="NZ_CP080544.1"/>
</dbReference>
<dbReference type="Gene3D" id="3.90.640.10">
    <property type="entry name" value="Actin, Chain A, domain 4"/>
    <property type="match status" value="1"/>
</dbReference>
<dbReference type="Gene3D" id="3.30.420.40">
    <property type="match status" value="2"/>
</dbReference>
<evidence type="ECO:0000256" key="1">
    <source>
        <dbReference type="ARBA" id="ARBA00007381"/>
    </source>
</evidence>
<dbReference type="PROSITE" id="PS00329">
    <property type="entry name" value="HSP70_2"/>
    <property type="match status" value="1"/>
</dbReference>
<dbReference type="Gene3D" id="2.60.34.10">
    <property type="entry name" value="Substrate Binding Domain Of DNAk, Chain A, domain 1"/>
    <property type="match status" value="1"/>
</dbReference>
<proteinExistence type="inferred from homology"/>
<gene>
    <name evidence="5" type="ORF">H8L67_06460</name>
</gene>
<dbReference type="PROSITE" id="PS00297">
    <property type="entry name" value="HSP70_1"/>
    <property type="match status" value="1"/>
</dbReference>
<sequence>MIVGIDLGTTHSLVGRYGAHGPELFPNALGALLTPSVVSLDDDGNVLVGAAARDRLITHPQSSIATFKRWMGTARETRLGKHQFRPEDLSALILKSLIADAEAATGEKVTEAVISVPAYFGDAQRKATRIAGELAGIKVERLINEPTAAALAYGLQERVDGATFIVLDLGGGTFDVSILEIFDGVMQVHASAGDNRLGGEDFLEALVGLFATEMKLDLRAISRPEMARLHAKIDQAKRALSTQDRVDVEVALQGETYHWEITENRFQLESEPLLQRIRAPIERAIRDAKLTPADLSEVVLVGGASRMPIFTRLIARMLGRLPLRHVNPDEAIALGACVAAGMKARNQALEETVMTDVCPYTLGVGVSRDHGNGRRTEGHFSPILERNSTVPVSRSSTFNAVEDNQREIVLEVYQGESPRVANNVLLGALSVKLPPRTKVADSVVDVRFTYDVNGVLQVEAKLLATGKVEELILQNNPGVLDEQEVRERLKALEGIKVHPREVQANKATIAKLERVYEERLDLRPMLDEWLSTFMAHLETQDTQAIERIRSELDGALAEIDSSPFA</sequence>